<dbReference type="Proteomes" id="UP000006038">
    <property type="component" value="Chromosome 11"/>
</dbReference>
<dbReference type="AlphaFoldDB" id="J3NAG0"/>
<reference evidence="1" key="1">
    <citation type="journal article" date="2013" name="Nat. Commun.">
        <title>Whole-genome sequencing of Oryza brachyantha reveals mechanisms underlying Oryza genome evolution.</title>
        <authorList>
            <person name="Chen J."/>
            <person name="Huang Q."/>
            <person name="Gao D."/>
            <person name="Wang J."/>
            <person name="Lang Y."/>
            <person name="Liu T."/>
            <person name="Li B."/>
            <person name="Bai Z."/>
            <person name="Luis Goicoechea J."/>
            <person name="Liang C."/>
            <person name="Chen C."/>
            <person name="Zhang W."/>
            <person name="Sun S."/>
            <person name="Liao Y."/>
            <person name="Zhang X."/>
            <person name="Yang L."/>
            <person name="Song C."/>
            <person name="Wang M."/>
            <person name="Shi J."/>
            <person name="Liu G."/>
            <person name="Liu J."/>
            <person name="Zhou H."/>
            <person name="Zhou W."/>
            <person name="Yu Q."/>
            <person name="An N."/>
            <person name="Chen Y."/>
            <person name="Cai Q."/>
            <person name="Wang B."/>
            <person name="Liu B."/>
            <person name="Min J."/>
            <person name="Huang Y."/>
            <person name="Wu H."/>
            <person name="Li Z."/>
            <person name="Zhang Y."/>
            <person name="Yin Y."/>
            <person name="Song W."/>
            <person name="Jiang J."/>
            <person name="Jackson S.A."/>
            <person name="Wing R.A."/>
            <person name="Wang J."/>
            <person name="Chen M."/>
        </authorList>
    </citation>
    <scope>NUCLEOTIDE SEQUENCE [LARGE SCALE GENOMIC DNA]</scope>
    <source>
        <strain evidence="1">cv. IRGC 101232</strain>
    </source>
</reference>
<organism evidence="1">
    <name type="scientific">Oryza brachyantha</name>
    <name type="common">malo sina</name>
    <dbReference type="NCBI Taxonomy" id="4533"/>
    <lineage>
        <taxon>Eukaryota</taxon>
        <taxon>Viridiplantae</taxon>
        <taxon>Streptophyta</taxon>
        <taxon>Embryophyta</taxon>
        <taxon>Tracheophyta</taxon>
        <taxon>Spermatophyta</taxon>
        <taxon>Magnoliopsida</taxon>
        <taxon>Liliopsida</taxon>
        <taxon>Poales</taxon>
        <taxon>Poaceae</taxon>
        <taxon>BOP clade</taxon>
        <taxon>Oryzoideae</taxon>
        <taxon>Oryzeae</taxon>
        <taxon>Oryzinae</taxon>
        <taxon>Oryza</taxon>
    </lineage>
</organism>
<dbReference type="Gramene" id="OB11G27960.1">
    <property type="protein sequence ID" value="OB11G27960.1"/>
    <property type="gene ID" value="OB11G27960"/>
</dbReference>
<evidence type="ECO:0000313" key="2">
    <source>
        <dbReference type="Proteomes" id="UP000006038"/>
    </source>
</evidence>
<sequence>MPGLDDAPYARWWRWRGEHRAVRAPCCHVEGRGSTACSDGSSEEKLRWINRRRRVRRSGWRVIRGWRWRQVLLLQPVGLQSHTCHPWDSQCCGDATMMRPDAVQGVGRTDGPWRVAKTTCSVMTWKGRVTINGNGEIFSLLKVAVTNT</sequence>
<reference evidence="1" key="2">
    <citation type="submission" date="2013-04" db="UniProtKB">
        <authorList>
            <consortium name="EnsemblPlants"/>
        </authorList>
    </citation>
    <scope>IDENTIFICATION</scope>
</reference>
<keyword evidence="2" id="KW-1185">Reference proteome</keyword>
<name>J3NAG0_ORYBR</name>
<protein>
    <submittedName>
        <fullName evidence="1">Uncharacterized protein</fullName>
    </submittedName>
</protein>
<dbReference type="EnsemblPlants" id="OB11G27960.1">
    <property type="protein sequence ID" value="OB11G27960.1"/>
    <property type="gene ID" value="OB11G27960"/>
</dbReference>
<evidence type="ECO:0000313" key="1">
    <source>
        <dbReference type="EnsemblPlants" id="OB11G27960.1"/>
    </source>
</evidence>
<proteinExistence type="predicted"/>
<accession>J3NAG0</accession>
<dbReference type="HOGENOM" id="CLU_1761569_0_0_1"/>